<organism evidence="2 3">
    <name type="scientific">Amycolatopsis bartoniae</name>
    <dbReference type="NCBI Taxonomy" id="941986"/>
    <lineage>
        <taxon>Bacteria</taxon>
        <taxon>Bacillati</taxon>
        <taxon>Actinomycetota</taxon>
        <taxon>Actinomycetes</taxon>
        <taxon>Pseudonocardiales</taxon>
        <taxon>Pseudonocardiaceae</taxon>
        <taxon>Amycolatopsis</taxon>
    </lineage>
</organism>
<accession>A0A8H9MBA6</accession>
<dbReference type="GO" id="GO:0008556">
    <property type="term" value="F:P-type potassium transmembrane transporter activity"/>
    <property type="evidence" value="ECO:0007669"/>
    <property type="project" value="InterPro"/>
</dbReference>
<dbReference type="Proteomes" id="UP000658656">
    <property type="component" value="Unassembled WGS sequence"/>
</dbReference>
<protein>
    <recommendedName>
        <fullName evidence="4">K(+)-transporting ATPase subunit F</fullName>
    </recommendedName>
</protein>
<keyword evidence="1" id="KW-0472">Membrane</keyword>
<dbReference type="GO" id="GO:0005886">
    <property type="term" value="C:plasma membrane"/>
    <property type="evidence" value="ECO:0007669"/>
    <property type="project" value="InterPro"/>
</dbReference>
<evidence type="ECO:0008006" key="4">
    <source>
        <dbReference type="Google" id="ProtNLM"/>
    </source>
</evidence>
<proteinExistence type="predicted"/>
<sequence>MRDGGPAVRRFADRRLRGARTHTARVGEAVTGSGLAADIVGAVLALGLVVYLFVALIKPEKF</sequence>
<evidence type="ECO:0000313" key="2">
    <source>
        <dbReference type="EMBL" id="GHF63340.1"/>
    </source>
</evidence>
<evidence type="ECO:0000313" key="3">
    <source>
        <dbReference type="Proteomes" id="UP000658656"/>
    </source>
</evidence>
<gene>
    <name evidence="2" type="ORF">GCM10017566_41190</name>
</gene>
<evidence type="ECO:0000256" key="1">
    <source>
        <dbReference type="SAM" id="Phobius"/>
    </source>
</evidence>
<comment type="caution">
    <text evidence="2">The sequence shown here is derived from an EMBL/GenBank/DDBJ whole genome shotgun (WGS) entry which is preliminary data.</text>
</comment>
<dbReference type="NCBIfam" id="TIGR02115">
    <property type="entry name" value="potass_kdpF"/>
    <property type="match status" value="1"/>
</dbReference>
<keyword evidence="3" id="KW-1185">Reference proteome</keyword>
<name>A0A8H9MBA6_9PSEU</name>
<dbReference type="Pfam" id="PF09604">
    <property type="entry name" value="Potass_KdpF"/>
    <property type="match status" value="1"/>
</dbReference>
<dbReference type="AlphaFoldDB" id="A0A8H9MBA6"/>
<reference evidence="2" key="2">
    <citation type="submission" date="2020-09" db="EMBL/GenBank/DDBJ databases">
        <authorList>
            <person name="Sun Q."/>
            <person name="Zhou Y."/>
        </authorList>
    </citation>
    <scope>NUCLEOTIDE SEQUENCE</scope>
    <source>
        <strain evidence="2">CGMCC 4.7679</strain>
    </source>
</reference>
<keyword evidence="1" id="KW-1133">Transmembrane helix</keyword>
<feature type="transmembrane region" description="Helical" evidence="1">
    <location>
        <begin position="35"/>
        <end position="57"/>
    </location>
</feature>
<reference evidence="2" key="1">
    <citation type="journal article" date="2014" name="Int. J. Syst. Evol. Microbiol.">
        <title>Complete genome sequence of Corynebacterium casei LMG S-19264T (=DSM 44701T), isolated from a smear-ripened cheese.</title>
        <authorList>
            <consortium name="US DOE Joint Genome Institute (JGI-PGF)"/>
            <person name="Walter F."/>
            <person name="Albersmeier A."/>
            <person name="Kalinowski J."/>
            <person name="Ruckert C."/>
        </authorList>
    </citation>
    <scope>NUCLEOTIDE SEQUENCE</scope>
    <source>
        <strain evidence="2">CGMCC 4.7679</strain>
    </source>
</reference>
<dbReference type="EMBL" id="BNAV01000005">
    <property type="protein sequence ID" value="GHF63340.1"/>
    <property type="molecule type" value="Genomic_DNA"/>
</dbReference>
<keyword evidence="1" id="KW-0812">Transmembrane</keyword>
<dbReference type="InterPro" id="IPR011726">
    <property type="entry name" value="KdpF"/>
</dbReference>